<keyword evidence="4 5" id="KW-0472">Membrane</keyword>
<gene>
    <name evidence="7" type="ORF">QF092_00555</name>
</gene>
<evidence type="ECO:0000256" key="3">
    <source>
        <dbReference type="ARBA" id="ARBA00022989"/>
    </source>
</evidence>
<keyword evidence="8" id="KW-1185">Reference proteome</keyword>
<keyword evidence="5" id="KW-1003">Cell membrane</keyword>
<feature type="transmembrane region" description="Helical" evidence="5">
    <location>
        <begin position="108"/>
        <end position="133"/>
    </location>
</feature>
<dbReference type="RefSeq" id="WP_281466580.1">
    <property type="nucleotide sequence ID" value="NZ_CP124535.1"/>
</dbReference>
<dbReference type="PANTHER" id="PTHR43077:SF10">
    <property type="entry name" value="TRANSPORT PERMEASE PROTEIN"/>
    <property type="match status" value="1"/>
</dbReference>
<feature type="transmembrane region" description="Helical" evidence="5">
    <location>
        <begin position="139"/>
        <end position="163"/>
    </location>
</feature>
<evidence type="ECO:0000256" key="1">
    <source>
        <dbReference type="ARBA" id="ARBA00004141"/>
    </source>
</evidence>
<reference evidence="7 8" key="1">
    <citation type="submission" date="2023-04" db="EMBL/GenBank/DDBJ databases">
        <title>YMD61, complete Genome.</title>
        <authorList>
            <person name="Zhang J."/>
        </authorList>
    </citation>
    <scope>NUCLEOTIDE SEQUENCE [LARGE SCALE GENOMIC DNA]</scope>
    <source>
        <strain evidence="7 8">YMD61</strain>
    </source>
</reference>
<dbReference type="EMBL" id="CP124535">
    <property type="protein sequence ID" value="WGV16337.1"/>
    <property type="molecule type" value="Genomic_DNA"/>
</dbReference>
<organism evidence="7 8">
    <name type="scientific">Fuscovulum ytuae</name>
    <dbReference type="NCBI Taxonomy" id="3042299"/>
    <lineage>
        <taxon>Bacteria</taxon>
        <taxon>Pseudomonadati</taxon>
        <taxon>Pseudomonadota</taxon>
        <taxon>Alphaproteobacteria</taxon>
        <taxon>Rhodobacterales</taxon>
        <taxon>Paracoccaceae</taxon>
        <taxon>Fuscovulum</taxon>
    </lineage>
</organism>
<dbReference type="PIRSF" id="PIRSF006648">
    <property type="entry name" value="DrrB"/>
    <property type="match status" value="1"/>
</dbReference>
<feature type="domain" description="ABC transmembrane type-2" evidence="6">
    <location>
        <begin position="23"/>
        <end position="254"/>
    </location>
</feature>
<protein>
    <recommendedName>
        <fullName evidence="5">Transport permease protein</fullName>
    </recommendedName>
</protein>
<evidence type="ECO:0000259" key="6">
    <source>
        <dbReference type="PROSITE" id="PS51012"/>
    </source>
</evidence>
<dbReference type="InterPro" id="IPR051328">
    <property type="entry name" value="T7SS_ABC-Transporter"/>
</dbReference>
<feature type="transmembrane region" description="Helical" evidence="5">
    <location>
        <begin position="175"/>
        <end position="195"/>
    </location>
</feature>
<comment type="similarity">
    <text evidence="5">Belongs to the ABC-2 integral membrane protein family.</text>
</comment>
<dbReference type="NCBIfam" id="TIGR03861">
    <property type="entry name" value="phenyl_ABC_PedC"/>
    <property type="match status" value="1"/>
</dbReference>
<dbReference type="InterPro" id="IPR000412">
    <property type="entry name" value="ABC_2_transport"/>
</dbReference>
<proteinExistence type="inferred from homology"/>
<feature type="transmembrane region" description="Helical" evidence="5">
    <location>
        <begin position="232"/>
        <end position="251"/>
    </location>
</feature>
<feature type="transmembrane region" description="Helical" evidence="5">
    <location>
        <begin position="33"/>
        <end position="52"/>
    </location>
</feature>
<dbReference type="InterPro" id="IPR013525">
    <property type="entry name" value="ABC2_TM"/>
</dbReference>
<keyword evidence="3 5" id="KW-1133">Transmembrane helix</keyword>
<dbReference type="PRINTS" id="PR00164">
    <property type="entry name" value="ABC2TRNSPORT"/>
</dbReference>
<comment type="subcellular location">
    <subcellularLocation>
        <location evidence="5">Cell inner membrane</location>
        <topology evidence="5">Multi-pass membrane protein</topology>
    </subcellularLocation>
    <subcellularLocation>
        <location evidence="1">Membrane</location>
        <topology evidence="1">Multi-pass membrane protein</topology>
    </subcellularLocation>
</comment>
<dbReference type="PROSITE" id="PS51012">
    <property type="entry name" value="ABC_TM2"/>
    <property type="match status" value="1"/>
</dbReference>
<evidence type="ECO:0000313" key="8">
    <source>
        <dbReference type="Proteomes" id="UP001230978"/>
    </source>
</evidence>
<dbReference type="InterPro" id="IPR047817">
    <property type="entry name" value="ABC2_TM_bact-type"/>
</dbReference>
<keyword evidence="2 5" id="KW-0812">Transmembrane</keyword>
<dbReference type="InterPro" id="IPR022403">
    <property type="entry name" value="Alc_ABC_transptr_permease"/>
</dbReference>
<sequence length="262" mass="28861">MIWLRALVAILHREALRFVGQRGRLVAALVRPLVWLFIFAAGFRAALGLSIIPPYQTYITYETYIVPGLLGMICLFNGMQSSLSLVYDREMGSMRLLLTAPLPRWWLLFSKLLAGTLVSVLQCLLFLGIAALWGVRPPAVGYVAVLPAILLAGLMLGALGLMLSSVIRQLENFAGVMNFVIFPMFFLSSALYPLWKMKEGSPFLAQLCSFNPFTHAVEAIRFALYGQLNLPALGWTVLAFAIFAAAAVRGYDPARGMQAKKA</sequence>
<evidence type="ECO:0000313" key="7">
    <source>
        <dbReference type="EMBL" id="WGV16337.1"/>
    </source>
</evidence>
<feature type="transmembrane region" description="Helical" evidence="5">
    <location>
        <begin position="64"/>
        <end position="87"/>
    </location>
</feature>
<dbReference type="Pfam" id="PF01061">
    <property type="entry name" value="ABC2_membrane"/>
    <property type="match status" value="1"/>
</dbReference>
<dbReference type="Proteomes" id="UP001230978">
    <property type="component" value="Chromosome"/>
</dbReference>
<evidence type="ECO:0000256" key="4">
    <source>
        <dbReference type="ARBA" id="ARBA00023136"/>
    </source>
</evidence>
<accession>A0ABY8Q803</accession>
<evidence type="ECO:0000256" key="2">
    <source>
        <dbReference type="ARBA" id="ARBA00022692"/>
    </source>
</evidence>
<name>A0ABY8Q803_9RHOB</name>
<keyword evidence="5" id="KW-0813">Transport</keyword>
<evidence type="ECO:0000256" key="5">
    <source>
        <dbReference type="RuleBase" id="RU361157"/>
    </source>
</evidence>
<dbReference type="PANTHER" id="PTHR43077">
    <property type="entry name" value="TRANSPORT PERMEASE YVFS-RELATED"/>
    <property type="match status" value="1"/>
</dbReference>